<proteinExistence type="inferred from homology"/>
<reference evidence="7 8" key="1">
    <citation type="submission" date="2007-08" db="EMBL/GenBank/DDBJ databases">
        <title>Complete sequence of Roseiflexus castenholzii DSM 13941.</title>
        <authorList>
            <consortium name="US DOE Joint Genome Institute"/>
            <person name="Copeland A."/>
            <person name="Lucas S."/>
            <person name="Lapidus A."/>
            <person name="Barry K."/>
            <person name="Glavina del Rio T."/>
            <person name="Dalin E."/>
            <person name="Tice H."/>
            <person name="Pitluck S."/>
            <person name="Thompson L.S."/>
            <person name="Brettin T."/>
            <person name="Bruce D."/>
            <person name="Detter J.C."/>
            <person name="Han C."/>
            <person name="Tapia R."/>
            <person name="Schmutz J."/>
            <person name="Larimer F."/>
            <person name="Land M."/>
            <person name="Hauser L."/>
            <person name="Kyrpides N."/>
            <person name="Mikhailova N."/>
            <person name="Bryant D.A."/>
            <person name="Hanada S."/>
            <person name="Tsukatani Y."/>
            <person name="Richardson P."/>
        </authorList>
    </citation>
    <scope>NUCLEOTIDE SEQUENCE [LARGE SCALE GENOMIC DNA]</scope>
    <source>
        <strain evidence="8">DSM 13941 / HLO8</strain>
    </source>
</reference>
<comment type="similarity">
    <text evidence="1 5">Belongs to the bacterial ribosomal protein bL32 family.</text>
</comment>
<evidence type="ECO:0000313" key="8">
    <source>
        <dbReference type="Proteomes" id="UP000000263"/>
    </source>
</evidence>
<dbReference type="HAMAP" id="MF_00340">
    <property type="entry name" value="Ribosomal_bL32"/>
    <property type="match status" value="1"/>
</dbReference>
<dbReference type="eggNOG" id="COG0333">
    <property type="taxonomic scope" value="Bacteria"/>
</dbReference>
<evidence type="ECO:0000313" key="7">
    <source>
        <dbReference type="EMBL" id="ABU57896.1"/>
    </source>
</evidence>
<dbReference type="InterPro" id="IPR044957">
    <property type="entry name" value="Ribosomal_bL32_bact"/>
</dbReference>
<keyword evidence="3 5" id="KW-0687">Ribonucleoprotein</keyword>
<keyword evidence="8" id="KW-1185">Reference proteome</keyword>
<dbReference type="STRING" id="383372.Rcas_1804"/>
<feature type="compositionally biased region" description="Basic residues" evidence="6">
    <location>
        <begin position="8"/>
        <end position="20"/>
    </location>
</feature>
<evidence type="ECO:0000256" key="6">
    <source>
        <dbReference type="SAM" id="MobiDB-lite"/>
    </source>
</evidence>
<evidence type="ECO:0000256" key="1">
    <source>
        <dbReference type="ARBA" id="ARBA00008560"/>
    </source>
</evidence>
<dbReference type="Proteomes" id="UP000000263">
    <property type="component" value="Chromosome"/>
</dbReference>
<dbReference type="HOGENOM" id="CLU_129084_1_3_0"/>
<sequence length="65" mass="7585">MGAVPKTKVSRHRRGNRRQHQRIDMPTLVPCTRCGQLMRAHYVCKSCGYYRGRLVVEPKSEAREE</sequence>
<evidence type="ECO:0000256" key="2">
    <source>
        <dbReference type="ARBA" id="ARBA00022980"/>
    </source>
</evidence>
<evidence type="ECO:0000256" key="5">
    <source>
        <dbReference type="HAMAP-Rule" id="MF_00340"/>
    </source>
</evidence>
<evidence type="ECO:0000256" key="3">
    <source>
        <dbReference type="ARBA" id="ARBA00023274"/>
    </source>
</evidence>
<protein>
    <recommendedName>
        <fullName evidence="4 5">Large ribosomal subunit protein bL32</fullName>
    </recommendedName>
</protein>
<feature type="region of interest" description="Disordered" evidence="6">
    <location>
        <begin position="1"/>
        <end position="23"/>
    </location>
</feature>
<gene>
    <name evidence="5" type="primary">rpmF</name>
    <name evidence="7" type="ordered locus">Rcas_1804</name>
</gene>
<dbReference type="KEGG" id="rca:Rcas_1804"/>
<dbReference type="NCBIfam" id="TIGR01031">
    <property type="entry name" value="rpmF_bact"/>
    <property type="match status" value="1"/>
</dbReference>
<dbReference type="InterPro" id="IPR011332">
    <property type="entry name" value="Ribosomal_zn-bd"/>
</dbReference>
<dbReference type="GO" id="GO:0003735">
    <property type="term" value="F:structural constituent of ribosome"/>
    <property type="evidence" value="ECO:0007669"/>
    <property type="project" value="InterPro"/>
</dbReference>
<keyword evidence="2 5" id="KW-0689">Ribosomal protein</keyword>
<dbReference type="InterPro" id="IPR002677">
    <property type="entry name" value="Ribosomal_bL32"/>
</dbReference>
<dbReference type="EMBL" id="CP000804">
    <property type="protein sequence ID" value="ABU57896.1"/>
    <property type="molecule type" value="Genomic_DNA"/>
</dbReference>
<dbReference type="PANTHER" id="PTHR35534">
    <property type="entry name" value="50S RIBOSOMAL PROTEIN L32"/>
    <property type="match status" value="1"/>
</dbReference>
<dbReference type="Pfam" id="PF01783">
    <property type="entry name" value="Ribosomal_L32p"/>
    <property type="match status" value="1"/>
</dbReference>
<dbReference type="OrthoDB" id="9812874at2"/>
<evidence type="ECO:0000256" key="4">
    <source>
        <dbReference type="ARBA" id="ARBA00035178"/>
    </source>
</evidence>
<dbReference type="RefSeq" id="WP_012120321.1">
    <property type="nucleotide sequence ID" value="NC_009767.1"/>
</dbReference>
<dbReference type="AlphaFoldDB" id="A7NK76"/>
<name>A7NK76_ROSCS</name>
<dbReference type="PANTHER" id="PTHR35534:SF1">
    <property type="entry name" value="LARGE RIBOSOMAL SUBUNIT PROTEIN BL32"/>
    <property type="match status" value="1"/>
</dbReference>
<dbReference type="GO" id="GO:0006412">
    <property type="term" value="P:translation"/>
    <property type="evidence" value="ECO:0007669"/>
    <property type="project" value="UniProtKB-UniRule"/>
</dbReference>
<dbReference type="GO" id="GO:0015934">
    <property type="term" value="C:large ribosomal subunit"/>
    <property type="evidence" value="ECO:0007669"/>
    <property type="project" value="InterPro"/>
</dbReference>
<accession>A7NK76</accession>
<organism evidence="7 8">
    <name type="scientific">Roseiflexus castenholzii (strain DSM 13941 / HLO8)</name>
    <dbReference type="NCBI Taxonomy" id="383372"/>
    <lineage>
        <taxon>Bacteria</taxon>
        <taxon>Bacillati</taxon>
        <taxon>Chloroflexota</taxon>
        <taxon>Chloroflexia</taxon>
        <taxon>Chloroflexales</taxon>
        <taxon>Roseiflexineae</taxon>
        <taxon>Roseiflexaceae</taxon>
        <taxon>Roseiflexus</taxon>
    </lineage>
</organism>
<dbReference type="SUPFAM" id="SSF57829">
    <property type="entry name" value="Zn-binding ribosomal proteins"/>
    <property type="match status" value="1"/>
</dbReference>